<dbReference type="PANTHER" id="PTHR11645:SF0">
    <property type="entry name" value="PYRROLINE-5-CARBOXYLATE REDUCTASE 3"/>
    <property type="match status" value="1"/>
</dbReference>
<keyword evidence="2 3" id="KW-0560">Oxidoreductase</keyword>
<evidence type="ECO:0000256" key="2">
    <source>
        <dbReference type="ARBA" id="ARBA00023002"/>
    </source>
</evidence>
<name>A0A380H5D7_9STAP</name>
<proteinExistence type="predicted"/>
<accession>A0A380H5D7</accession>
<dbReference type="GO" id="GO:0004735">
    <property type="term" value="F:pyrroline-5-carboxylate reductase activity"/>
    <property type="evidence" value="ECO:0007669"/>
    <property type="project" value="UniProtKB-EC"/>
</dbReference>
<evidence type="ECO:0000313" key="3">
    <source>
        <dbReference type="EMBL" id="SUM71699.1"/>
    </source>
</evidence>
<dbReference type="Proteomes" id="UP000255425">
    <property type="component" value="Unassembled WGS sequence"/>
</dbReference>
<reference evidence="3 4" key="1">
    <citation type="submission" date="2018-06" db="EMBL/GenBank/DDBJ databases">
        <authorList>
            <consortium name="Pathogen Informatics"/>
            <person name="Doyle S."/>
        </authorList>
    </citation>
    <scope>NUCLEOTIDE SEQUENCE [LARGE SCALE GENOMIC DNA]</scope>
    <source>
        <strain evidence="3 4">NCTC11807</strain>
    </source>
</reference>
<organism evidence="3 4">
    <name type="scientific">Staphylococcus saccharolyticus</name>
    <dbReference type="NCBI Taxonomy" id="33028"/>
    <lineage>
        <taxon>Bacteria</taxon>
        <taxon>Bacillati</taxon>
        <taxon>Bacillota</taxon>
        <taxon>Bacilli</taxon>
        <taxon>Bacillales</taxon>
        <taxon>Staphylococcaceae</taxon>
        <taxon>Staphylococcus</taxon>
    </lineage>
</organism>
<keyword evidence="1" id="KW-0641">Proline biosynthesis</keyword>
<dbReference type="Gene3D" id="3.40.50.720">
    <property type="entry name" value="NAD(P)-binding Rossmann-like Domain"/>
    <property type="match status" value="1"/>
</dbReference>
<keyword evidence="1" id="KW-0028">Amino-acid biosynthesis</keyword>
<evidence type="ECO:0000313" key="4">
    <source>
        <dbReference type="Proteomes" id="UP000255425"/>
    </source>
</evidence>
<protein>
    <submittedName>
        <fullName evidence="3">Pyrroline-5-carboxylate reductase</fullName>
        <ecNumber evidence="3">1.5.1.2</ecNumber>
    </submittedName>
</protein>
<gene>
    <name evidence="3" type="primary">proC_2</name>
    <name evidence="3" type="ORF">NCTC11807_01529</name>
</gene>
<sequence>MLKNADYVFLGTKPHDFEDLADRIRDYITKDNRFISIVAGLSIDYIRQQLNTNTPLARIMPNTNAQVGHSVTRISYSNNFGPKSKDEVNELIHAFGSVIEVSEDHLHQVTAITGSGPAFLYHVFE</sequence>
<dbReference type="PANTHER" id="PTHR11645">
    <property type="entry name" value="PYRROLINE-5-CARBOXYLATE REDUCTASE"/>
    <property type="match status" value="1"/>
</dbReference>
<dbReference type="InterPro" id="IPR036291">
    <property type="entry name" value="NAD(P)-bd_dom_sf"/>
</dbReference>
<keyword evidence="4" id="KW-1185">Reference proteome</keyword>
<dbReference type="EC" id="1.5.1.2" evidence="3"/>
<dbReference type="GO" id="GO:0055129">
    <property type="term" value="P:L-proline biosynthetic process"/>
    <property type="evidence" value="ECO:0007669"/>
    <property type="project" value="TreeGrafter"/>
</dbReference>
<dbReference type="SUPFAM" id="SSF51735">
    <property type="entry name" value="NAD(P)-binding Rossmann-fold domains"/>
    <property type="match status" value="1"/>
</dbReference>
<evidence type="ECO:0000256" key="1">
    <source>
        <dbReference type="ARBA" id="ARBA00022650"/>
    </source>
</evidence>
<dbReference type="AlphaFoldDB" id="A0A380H5D7"/>
<dbReference type="EMBL" id="UHDZ01000001">
    <property type="protein sequence ID" value="SUM71699.1"/>
    <property type="molecule type" value="Genomic_DNA"/>
</dbReference>